<sequence length="343" mass="36223">MPLSNLAAYRFVLPKGAALLLGICGLSGCLDTAPPVPNKAVPKKDVGPLLISFSKDNLYPEGVEYGTDSKYFYVSSLTSSTIGKVSQGGTYSAFITDTCLVSSYGLQIDASGNRLLVAIADPGHNKARTSAATKNKLAALASFDIYGRRVGYVNLGKLRPGLNHFANDVAIDLSGNTYVTDSFAPIIYKVDKVGVATVLVEDARLGAPAGQVGLNGIVFHSGGYLLVAKTDDGSLFKIPLSNPGSFTQVATTQDLKGIDGLSLDDPTRLYAVSGTQAKVFNLTTSNNWTTALSQGSFATSPEHPTTLARLSLTETYVLSSRLTELQNPPPSPSSLFSLNKVRF</sequence>
<dbReference type="Proteomes" id="UP001165297">
    <property type="component" value="Unassembled WGS sequence"/>
</dbReference>
<dbReference type="EMBL" id="JAJADQ010000003">
    <property type="protein sequence ID" value="MCB2377474.1"/>
    <property type="molecule type" value="Genomic_DNA"/>
</dbReference>
<dbReference type="SUPFAM" id="SSF63829">
    <property type="entry name" value="Calcium-dependent phosphotriesterase"/>
    <property type="match status" value="1"/>
</dbReference>
<proteinExistence type="predicted"/>
<evidence type="ECO:0008006" key="3">
    <source>
        <dbReference type="Google" id="ProtNLM"/>
    </source>
</evidence>
<reference evidence="1" key="1">
    <citation type="submission" date="2021-10" db="EMBL/GenBank/DDBJ databases">
        <authorList>
            <person name="Dean J.D."/>
            <person name="Kim M.K."/>
            <person name="Newey C.N."/>
            <person name="Stoker T.S."/>
            <person name="Thompson D.W."/>
            <person name="Grose J.H."/>
        </authorList>
    </citation>
    <scope>NUCLEOTIDE SEQUENCE</scope>
    <source>
        <strain evidence="1">BT635</strain>
    </source>
</reference>
<dbReference type="PANTHER" id="PTHR31460:SF3">
    <property type="entry name" value="MESOCENTIN"/>
    <property type="match status" value="1"/>
</dbReference>
<evidence type="ECO:0000313" key="2">
    <source>
        <dbReference type="Proteomes" id="UP001165297"/>
    </source>
</evidence>
<organism evidence="1 2">
    <name type="scientific">Hymenobacter nitidus</name>
    <dbReference type="NCBI Taxonomy" id="2880929"/>
    <lineage>
        <taxon>Bacteria</taxon>
        <taxon>Pseudomonadati</taxon>
        <taxon>Bacteroidota</taxon>
        <taxon>Cytophagia</taxon>
        <taxon>Cytophagales</taxon>
        <taxon>Hymenobacteraceae</taxon>
        <taxon>Hymenobacter</taxon>
    </lineage>
</organism>
<dbReference type="Gene3D" id="2.120.10.30">
    <property type="entry name" value="TolB, C-terminal domain"/>
    <property type="match status" value="1"/>
</dbReference>
<comment type="caution">
    <text evidence="1">The sequence shown here is derived from an EMBL/GenBank/DDBJ whole genome shotgun (WGS) entry which is preliminary data.</text>
</comment>
<name>A0ABS8ABC5_9BACT</name>
<protein>
    <recommendedName>
        <fullName evidence="3">SMP-30/Gluconolactonase/LRE-like region domain-containing protein</fullName>
    </recommendedName>
</protein>
<evidence type="ECO:0000313" key="1">
    <source>
        <dbReference type="EMBL" id="MCB2377474.1"/>
    </source>
</evidence>
<gene>
    <name evidence="1" type="ORF">LGH70_07770</name>
</gene>
<dbReference type="PANTHER" id="PTHR31460">
    <property type="match status" value="1"/>
</dbReference>
<keyword evidence="2" id="KW-1185">Reference proteome</keyword>
<dbReference type="RefSeq" id="WP_226184451.1">
    <property type="nucleotide sequence ID" value="NZ_JAJADQ010000003.1"/>
</dbReference>
<dbReference type="InterPro" id="IPR053224">
    <property type="entry name" value="Sensory_adhesion_molecule"/>
</dbReference>
<accession>A0ABS8ABC5</accession>
<dbReference type="InterPro" id="IPR011042">
    <property type="entry name" value="6-blade_b-propeller_TolB-like"/>
</dbReference>